<sequence length="213" mass="23147">MALKPAEMAAILPGEIQLQLSGAGRTGTCASYSDLDVSQTPISPVAEKEDAAVIGVGHPRNGKLRRPRSRERQVAKVEQFLQNNDYSGLEDRRAKDGAGGCMPFRERFCPLHLAVLKGEVEMVKLLLASGADPTQRTSRGRTALQLAKPHARPVREAMEDLLSCQGRVYSVRQVLEMSTDTAGDSPTGAWFDRRSVHVAGHSLDGLEEGTQEQ</sequence>
<dbReference type="SUPFAM" id="SSF48403">
    <property type="entry name" value="Ankyrin repeat"/>
    <property type="match status" value="1"/>
</dbReference>
<accession>A0A1Q9F616</accession>
<dbReference type="OrthoDB" id="10252328at2759"/>
<evidence type="ECO:0000313" key="3">
    <source>
        <dbReference type="Proteomes" id="UP000186817"/>
    </source>
</evidence>
<reference evidence="2 3" key="1">
    <citation type="submission" date="2016-02" db="EMBL/GenBank/DDBJ databases">
        <title>Genome analysis of coral dinoflagellate symbionts highlights evolutionary adaptations to a symbiotic lifestyle.</title>
        <authorList>
            <person name="Aranda M."/>
            <person name="Li Y."/>
            <person name="Liew Y.J."/>
            <person name="Baumgarten S."/>
            <person name="Simakov O."/>
            <person name="Wilson M."/>
            <person name="Piel J."/>
            <person name="Ashoor H."/>
            <person name="Bougouffa S."/>
            <person name="Bajic V.B."/>
            <person name="Ryu T."/>
            <person name="Ravasi T."/>
            <person name="Bayer T."/>
            <person name="Micklem G."/>
            <person name="Kim H."/>
            <person name="Bhak J."/>
            <person name="Lajeunesse T.C."/>
            <person name="Voolstra C.R."/>
        </authorList>
    </citation>
    <scope>NUCLEOTIDE SEQUENCE [LARGE SCALE GENOMIC DNA]</scope>
    <source>
        <strain evidence="2 3">CCMP2467</strain>
    </source>
</reference>
<proteinExistence type="predicted"/>
<dbReference type="AlphaFoldDB" id="A0A1Q9F616"/>
<protein>
    <submittedName>
        <fullName evidence="2">Tankyrase-2</fullName>
    </submittedName>
</protein>
<keyword evidence="3" id="KW-1185">Reference proteome</keyword>
<feature type="repeat" description="ANK" evidence="1">
    <location>
        <begin position="106"/>
        <end position="138"/>
    </location>
</feature>
<comment type="caution">
    <text evidence="2">The sequence shown here is derived from an EMBL/GenBank/DDBJ whole genome shotgun (WGS) entry which is preliminary data.</text>
</comment>
<dbReference type="InterPro" id="IPR036770">
    <property type="entry name" value="Ankyrin_rpt-contain_sf"/>
</dbReference>
<evidence type="ECO:0000313" key="2">
    <source>
        <dbReference type="EMBL" id="OLQ15138.1"/>
    </source>
</evidence>
<evidence type="ECO:0000256" key="1">
    <source>
        <dbReference type="PROSITE-ProRule" id="PRU00023"/>
    </source>
</evidence>
<keyword evidence="1" id="KW-0040">ANK repeat</keyword>
<organism evidence="2 3">
    <name type="scientific">Symbiodinium microadriaticum</name>
    <name type="common">Dinoflagellate</name>
    <name type="synonym">Zooxanthella microadriatica</name>
    <dbReference type="NCBI Taxonomy" id="2951"/>
    <lineage>
        <taxon>Eukaryota</taxon>
        <taxon>Sar</taxon>
        <taxon>Alveolata</taxon>
        <taxon>Dinophyceae</taxon>
        <taxon>Suessiales</taxon>
        <taxon>Symbiodiniaceae</taxon>
        <taxon>Symbiodinium</taxon>
    </lineage>
</organism>
<dbReference type="Gene3D" id="1.25.40.20">
    <property type="entry name" value="Ankyrin repeat-containing domain"/>
    <property type="match status" value="1"/>
</dbReference>
<dbReference type="PROSITE" id="PS50297">
    <property type="entry name" value="ANK_REP_REGION"/>
    <property type="match status" value="1"/>
</dbReference>
<gene>
    <name evidence="2" type="primary">Tnks2</name>
    <name evidence="2" type="ORF">AK812_SmicGene704</name>
</gene>
<dbReference type="Pfam" id="PF13857">
    <property type="entry name" value="Ank_5"/>
    <property type="match status" value="1"/>
</dbReference>
<dbReference type="PROSITE" id="PS50088">
    <property type="entry name" value="ANK_REPEAT"/>
    <property type="match status" value="1"/>
</dbReference>
<dbReference type="Proteomes" id="UP000186817">
    <property type="component" value="Unassembled WGS sequence"/>
</dbReference>
<dbReference type="InterPro" id="IPR002110">
    <property type="entry name" value="Ankyrin_rpt"/>
</dbReference>
<name>A0A1Q9F616_SYMMI</name>
<dbReference type="EMBL" id="LSRX01000007">
    <property type="protein sequence ID" value="OLQ15138.1"/>
    <property type="molecule type" value="Genomic_DNA"/>
</dbReference>